<dbReference type="Pfam" id="PF04199">
    <property type="entry name" value="Cyclase"/>
    <property type="match status" value="1"/>
</dbReference>
<organism evidence="3 4">
    <name type="scientific">Elasticomyces elasticus</name>
    <dbReference type="NCBI Taxonomy" id="574655"/>
    <lineage>
        <taxon>Eukaryota</taxon>
        <taxon>Fungi</taxon>
        <taxon>Dikarya</taxon>
        <taxon>Ascomycota</taxon>
        <taxon>Pezizomycotina</taxon>
        <taxon>Dothideomycetes</taxon>
        <taxon>Dothideomycetidae</taxon>
        <taxon>Mycosphaerellales</taxon>
        <taxon>Teratosphaeriaceae</taxon>
        <taxon>Elasticomyces</taxon>
    </lineage>
</organism>
<evidence type="ECO:0000313" key="3">
    <source>
        <dbReference type="EMBL" id="KAK5690040.1"/>
    </source>
</evidence>
<gene>
    <name evidence="3" type="ORF">LTR97_012524</name>
</gene>
<sequence length="358" mass="39887">MKFPPSQSTKPNGGHDDKSFRYDQDAKAFPSRAELPQIEGTPPGAAWFWGPEDQIGRLNLLTKERVKAANAFIKSGTLVSLNLPLDFPATPAFGREPFKHEIKTLFPGMSYDDKYNLNTQSGTQFDGFRHFSHLPSQTFYNGTTGHDIVGPAANDKCSIHHWADHGIAGRGVLLDYWSYAKDREIEYDPFDHYAISYGELVACGKAQGVDIRPECQGGDIWPGDILLVRSGWRAVYDLKTPETRQAAGLRENIPGPHDGQRWAGVSQEAAMVDWLHDCYFSAVAGDSVTFEAWPSLTEDYYLHEYLLACWGVPNGEMWDLERLSTICKERGNYFFFVTSSPACCYGGVSTHANAVAIL</sequence>
<dbReference type="GO" id="GO:0019441">
    <property type="term" value="P:L-tryptophan catabolic process to kynurenine"/>
    <property type="evidence" value="ECO:0007669"/>
    <property type="project" value="InterPro"/>
</dbReference>
<dbReference type="SUPFAM" id="SSF102198">
    <property type="entry name" value="Putative cyclase"/>
    <property type="match status" value="1"/>
</dbReference>
<name>A0AAN7VVN3_9PEZI</name>
<evidence type="ECO:0000313" key="4">
    <source>
        <dbReference type="Proteomes" id="UP001310594"/>
    </source>
</evidence>
<dbReference type="Gene3D" id="3.50.30.50">
    <property type="entry name" value="Putative cyclase"/>
    <property type="match status" value="1"/>
</dbReference>
<dbReference type="GO" id="GO:0004061">
    <property type="term" value="F:arylformamidase activity"/>
    <property type="evidence" value="ECO:0007669"/>
    <property type="project" value="InterPro"/>
</dbReference>
<dbReference type="AlphaFoldDB" id="A0AAN7VVN3"/>
<evidence type="ECO:0000256" key="2">
    <source>
        <dbReference type="SAM" id="MobiDB-lite"/>
    </source>
</evidence>
<protein>
    <recommendedName>
        <fullName evidence="5">Cyclase</fullName>
    </recommendedName>
</protein>
<proteinExistence type="inferred from homology"/>
<feature type="region of interest" description="Disordered" evidence="2">
    <location>
        <begin position="1"/>
        <end position="26"/>
    </location>
</feature>
<comment type="similarity">
    <text evidence="1">Belongs to the Cyclase 1 superfamily.</text>
</comment>
<feature type="compositionally biased region" description="Basic and acidic residues" evidence="2">
    <location>
        <begin position="13"/>
        <end position="26"/>
    </location>
</feature>
<dbReference type="InterPro" id="IPR037175">
    <property type="entry name" value="KFase_sf"/>
</dbReference>
<accession>A0AAN7VVN3</accession>
<dbReference type="InterPro" id="IPR007325">
    <property type="entry name" value="KFase/CYL"/>
</dbReference>
<dbReference type="PANTHER" id="PTHR34861">
    <property type="match status" value="1"/>
</dbReference>
<dbReference type="Proteomes" id="UP001310594">
    <property type="component" value="Unassembled WGS sequence"/>
</dbReference>
<evidence type="ECO:0008006" key="5">
    <source>
        <dbReference type="Google" id="ProtNLM"/>
    </source>
</evidence>
<dbReference type="PANTHER" id="PTHR34861:SF10">
    <property type="entry name" value="CYCLASE"/>
    <property type="match status" value="1"/>
</dbReference>
<reference evidence="3" key="1">
    <citation type="submission" date="2023-08" db="EMBL/GenBank/DDBJ databases">
        <title>Black Yeasts Isolated from many extreme environments.</title>
        <authorList>
            <person name="Coleine C."/>
            <person name="Stajich J.E."/>
            <person name="Selbmann L."/>
        </authorList>
    </citation>
    <scope>NUCLEOTIDE SEQUENCE</scope>
    <source>
        <strain evidence="3">CCFEE 5810</strain>
    </source>
</reference>
<dbReference type="EMBL" id="JAVRQU010000027">
    <property type="protein sequence ID" value="KAK5690040.1"/>
    <property type="molecule type" value="Genomic_DNA"/>
</dbReference>
<evidence type="ECO:0000256" key="1">
    <source>
        <dbReference type="ARBA" id="ARBA00007865"/>
    </source>
</evidence>
<comment type="caution">
    <text evidence="3">The sequence shown here is derived from an EMBL/GenBank/DDBJ whole genome shotgun (WGS) entry which is preliminary data.</text>
</comment>
<feature type="compositionally biased region" description="Polar residues" evidence="2">
    <location>
        <begin position="1"/>
        <end position="11"/>
    </location>
</feature>